<dbReference type="InterPro" id="IPR012938">
    <property type="entry name" value="Glc/Sorbosone_DH"/>
</dbReference>
<dbReference type="PANTHER" id="PTHR19328">
    <property type="entry name" value="HEDGEHOG-INTERACTING PROTEIN"/>
    <property type="match status" value="1"/>
</dbReference>
<evidence type="ECO:0000256" key="1">
    <source>
        <dbReference type="SAM" id="SignalP"/>
    </source>
</evidence>
<dbReference type="Gene3D" id="2.120.10.30">
    <property type="entry name" value="TolB, C-terminal domain"/>
    <property type="match status" value="1"/>
</dbReference>
<dbReference type="eggNOG" id="COG2133">
    <property type="taxonomic scope" value="Bacteria"/>
</dbReference>
<dbReference type="Proteomes" id="UP000006377">
    <property type="component" value="Chromosome"/>
</dbReference>
<dbReference type="InterPro" id="IPR011041">
    <property type="entry name" value="Quinoprot_gluc/sorb_DH_b-prop"/>
</dbReference>
<dbReference type="AlphaFoldDB" id="A7HR50"/>
<feature type="chain" id="PRO_5002710418" evidence="1">
    <location>
        <begin position="24"/>
        <end position="387"/>
    </location>
</feature>
<dbReference type="RefSeq" id="WP_011995674.1">
    <property type="nucleotide sequence ID" value="NC_009719.1"/>
</dbReference>
<feature type="signal peptide" evidence="1">
    <location>
        <begin position="1"/>
        <end position="23"/>
    </location>
</feature>
<dbReference type="EMBL" id="CP000774">
    <property type="protein sequence ID" value="ABS62383.1"/>
    <property type="molecule type" value="Genomic_DNA"/>
</dbReference>
<protein>
    <submittedName>
        <fullName evidence="3">Glucose sorbosone dehydrogenase</fullName>
    </submittedName>
</protein>
<keyword evidence="4" id="KW-1185">Reference proteome</keyword>
<sequence length="387" mass="42115">MRRLPSLFVAAGLAAGMAVPAFAVDKTYDTEEASIRVETVAGGLKHPWGLAFLPDGNMLVTERPGFLRIVTPEGKISEAIYGVPEVDARSQGGLLDVALDPDFEENRLVYLTYSEKGDTPEDKNKNGTAVARGHLTESMSPQLKDVEVIFRQQSKEASTNHFGSRLVFDREGHLFVTLGERQQEKFRGQAQDLSSHLGKIVRIMPDGSVPEDNPFVGKEGALPEIWSYGHRNPQGAALNPETGALWENEHGPRGGDEINIPEPGKNYGWPVVSNGVNYSGTPVGTGEKSAPGMEDPHYQWTPSIGASGMAFYTGDAIPEWKGNLFVGGLAIPSLRRLTLDGDEITAEEPLLEDLGLRIRDVRQGPDGALYLLTDDEEGQILRITKAE</sequence>
<dbReference type="OrthoDB" id="9770043at2"/>
<reference evidence="3 4" key="1">
    <citation type="journal article" date="2011" name="Stand. Genomic Sci.">
        <title>Complete genome sequence of Parvibaculum lavamentivorans type strain (DS-1(T)).</title>
        <authorList>
            <person name="Schleheck D."/>
            <person name="Weiss M."/>
            <person name="Pitluck S."/>
            <person name="Bruce D."/>
            <person name="Land M.L."/>
            <person name="Han S."/>
            <person name="Saunders E."/>
            <person name="Tapia R."/>
            <person name="Detter C."/>
            <person name="Brettin T."/>
            <person name="Han J."/>
            <person name="Woyke T."/>
            <person name="Goodwin L."/>
            <person name="Pennacchio L."/>
            <person name="Nolan M."/>
            <person name="Cook A.M."/>
            <person name="Kjelleberg S."/>
            <person name="Thomas T."/>
        </authorList>
    </citation>
    <scope>NUCLEOTIDE SEQUENCE [LARGE SCALE GENOMIC DNA]</scope>
    <source>
        <strain evidence="4">DS-1 / DSM 13023 / NCIMB 13966</strain>
    </source>
</reference>
<dbReference type="SUPFAM" id="SSF50952">
    <property type="entry name" value="Soluble quinoprotein glucose dehydrogenase"/>
    <property type="match status" value="1"/>
</dbReference>
<evidence type="ECO:0000313" key="4">
    <source>
        <dbReference type="Proteomes" id="UP000006377"/>
    </source>
</evidence>
<dbReference type="InterPro" id="IPR011042">
    <property type="entry name" value="6-blade_b-propeller_TolB-like"/>
</dbReference>
<feature type="domain" description="Glucose/Sorbosone dehydrogenase" evidence="2">
    <location>
        <begin position="44"/>
        <end position="382"/>
    </location>
</feature>
<organism evidence="3 4">
    <name type="scientific">Parvibaculum lavamentivorans (strain DS-1 / DSM 13023 / NCIMB 13966)</name>
    <dbReference type="NCBI Taxonomy" id="402881"/>
    <lineage>
        <taxon>Bacteria</taxon>
        <taxon>Pseudomonadati</taxon>
        <taxon>Pseudomonadota</taxon>
        <taxon>Alphaproteobacteria</taxon>
        <taxon>Hyphomicrobiales</taxon>
        <taxon>Parvibaculaceae</taxon>
        <taxon>Parvibaculum</taxon>
    </lineage>
</organism>
<gene>
    <name evidence="3" type="ordered locus">Plav_0760</name>
</gene>
<evidence type="ECO:0000259" key="2">
    <source>
        <dbReference type="Pfam" id="PF07995"/>
    </source>
</evidence>
<keyword evidence="1" id="KW-0732">Signal</keyword>
<dbReference type="Pfam" id="PF07995">
    <property type="entry name" value="GSDH"/>
    <property type="match status" value="1"/>
</dbReference>
<accession>A7HR50</accession>
<dbReference type="KEGG" id="pla:Plav_0760"/>
<name>A7HR50_PARL1</name>
<dbReference type="PANTHER" id="PTHR19328:SF75">
    <property type="entry name" value="ALDOSE SUGAR DEHYDROGENASE YLII"/>
    <property type="match status" value="1"/>
</dbReference>
<evidence type="ECO:0000313" key="3">
    <source>
        <dbReference type="EMBL" id="ABS62383.1"/>
    </source>
</evidence>
<proteinExistence type="predicted"/>
<dbReference type="STRING" id="402881.Plav_0760"/>
<dbReference type="HOGENOM" id="CLU_012253_1_1_5"/>